<organism evidence="2 3">
    <name type="scientific">Candidatus Propionivibrio aalborgensis</name>
    <dbReference type="NCBI Taxonomy" id="1860101"/>
    <lineage>
        <taxon>Bacteria</taxon>
        <taxon>Pseudomonadati</taxon>
        <taxon>Pseudomonadota</taxon>
        <taxon>Betaproteobacteria</taxon>
        <taxon>Rhodocyclales</taxon>
        <taxon>Rhodocyclaceae</taxon>
        <taxon>Propionivibrio</taxon>
    </lineage>
</organism>
<feature type="transmembrane region" description="Helical" evidence="1">
    <location>
        <begin position="46"/>
        <end position="67"/>
    </location>
</feature>
<evidence type="ECO:0000313" key="3">
    <source>
        <dbReference type="Proteomes" id="UP000199600"/>
    </source>
</evidence>
<dbReference type="AlphaFoldDB" id="A0A1A8XG98"/>
<reference evidence="2 3" key="1">
    <citation type="submission" date="2016-06" db="EMBL/GenBank/DDBJ databases">
        <authorList>
            <person name="Kjaerup R.B."/>
            <person name="Dalgaard T.S."/>
            <person name="Juul-Madsen H.R."/>
        </authorList>
    </citation>
    <scope>NUCLEOTIDE SEQUENCE [LARGE SCALE GENOMIC DNA]</scope>
    <source>
        <strain evidence="2">2</strain>
    </source>
</reference>
<dbReference type="RefSeq" id="WP_186409531.1">
    <property type="nucleotide sequence ID" value="NZ_FLQY01000012.1"/>
</dbReference>
<dbReference type="Proteomes" id="UP000199600">
    <property type="component" value="Unassembled WGS sequence"/>
</dbReference>
<evidence type="ECO:0000313" key="2">
    <source>
        <dbReference type="EMBL" id="SBT03736.1"/>
    </source>
</evidence>
<name>A0A1A8XG98_9RHOO</name>
<keyword evidence="3" id="KW-1185">Reference proteome</keyword>
<accession>A0A1A8XG98</accession>
<keyword evidence="1" id="KW-0812">Transmembrane</keyword>
<keyword evidence="1" id="KW-0472">Membrane</keyword>
<protein>
    <submittedName>
        <fullName evidence="2">Uncharacterized protein</fullName>
    </submittedName>
</protein>
<gene>
    <name evidence="2" type="ORF">PROAA_1090026</name>
</gene>
<evidence type="ECO:0000256" key="1">
    <source>
        <dbReference type="SAM" id="Phobius"/>
    </source>
</evidence>
<dbReference type="EMBL" id="FLQY01000012">
    <property type="protein sequence ID" value="SBT03736.1"/>
    <property type="molecule type" value="Genomic_DNA"/>
</dbReference>
<proteinExistence type="predicted"/>
<sequence>MHSQHSDSAKDYAREKTRYIVGRAALRRASRTIQDWQLEEQEKGQLARRIAICLLIVVLLGVALSIFI</sequence>
<keyword evidence="1" id="KW-1133">Transmembrane helix</keyword>